<comment type="caution">
    <text evidence="5">The sequence shown here is derived from an EMBL/GenBank/DDBJ whole genome shotgun (WGS) entry which is preliminary data.</text>
</comment>
<proteinExistence type="inferred from homology"/>
<reference evidence="5 6" key="1">
    <citation type="submission" date="2020-07" db="EMBL/GenBank/DDBJ databases">
        <title>Moheibacter lacus sp. nov., a member of the family Flavobacteriaceae isolated from freshwater lake sediment.</title>
        <authorList>
            <person name="Liu Y."/>
        </authorList>
    </citation>
    <scope>NUCLEOTIDE SEQUENCE [LARGE SCALE GENOMIC DNA]</scope>
    <source>
        <strain evidence="5 6">BDHS18</strain>
    </source>
</reference>
<dbReference type="GO" id="GO:0031218">
    <property type="term" value="F:arabinogalactan endo-1,4-beta-galactosidase activity"/>
    <property type="evidence" value="ECO:0007669"/>
    <property type="project" value="UniProtKB-EC"/>
</dbReference>
<evidence type="ECO:0000256" key="2">
    <source>
        <dbReference type="ARBA" id="ARBA00022801"/>
    </source>
</evidence>
<dbReference type="GO" id="GO:0015926">
    <property type="term" value="F:glucosidase activity"/>
    <property type="evidence" value="ECO:0007669"/>
    <property type="project" value="InterPro"/>
</dbReference>
<evidence type="ECO:0000313" key="6">
    <source>
        <dbReference type="Proteomes" id="UP000552241"/>
    </source>
</evidence>
<keyword evidence="3 4" id="KW-0326">Glycosidase</keyword>
<dbReference type="EMBL" id="JACDZE010000001">
    <property type="protein sequence ID" value="MBA5629201.1"/>
    <property type="molecule type" value="Genomic_DNA"/>
</dbReference>
<comment type="similarity">
    <text evidence="1 4">Belongs to the glycosyl hydrolase 53 family.</text>
</comment>
<protein>
    <recommendedName>
        <fullName evidence="4">Arabinogalactan endo-beta-1,4-galactanase</fullName>
        <ecNumber evidence="4">3.2.1.89</ecNumber>
    </recommendedName>
</protein>
<evidence type="ECO:0000256" key="4">
    <source>
        <dbReference type="RuleBase" id="RU361192"/>
    </source>
</evidence>
<dbReference type="EC" id="3.2.1.89" evidence="4"/>
<keyword evidence="6" id="KW-1185">Reference proteome</keyword>
<comment type="catalytic activity">
    <reaction evidence="4">
        <text>The enzyme specifically hydrolyzes (1-&gt;4)-beta-D-galactosidic linkages in type I arabinogalactans.</text>
        <dbReference type="EC" id="3.2.1.89"/>
    </reaction>
</comment>
<dbReference type="InterPro" id="IPR011683">
    <property type="entry name" value="Glyco_hydro_53"/>
</dbReference>
<dbReference type="Proteomes" id="UP000552241">
    <property type="component" value="Unassembled WGS sequence"/>
</dbReference>
<dbReference type="InterPro" id="IPR017853">
    <property type="entry name" value="GH"/>
</dbReference>
<keyword evidence="2 4" id="KW-0378">Hydrolase</keyword>
<dbReference type="AlphaFoldDB" id="A0A838ZHQ1"/>
<sequence length="455" mass="53707">MKEKSNILNPNEPIIWGINGHPVTSKDYLKISIDQQLQILQQHQISYYRFDVRLDLEGNVVWYENEFEELLKKSQSYQIELMPVILINLFFDDYQITEEEAFLRGQRQMKGFVSKYGQNIDVYALGNEQDLRLLKNDSTGLYPSDYEVDKFKIVAAYFKGMISGIKQVNPNSKTIINSSNGLYFGYYQLLEDYQIDYDIIGYQWYSFSYGSEKIFADAIMDLYSQFKKPIWVTEINRTHGSLEDDNNDQSYLMDSFMRTLNLIPEIKAFFIYELFDEPSLKGLHKEFEQSQYGIFKWNGSNKIEPKPVSDVVKLNIEEKKNGSENYVFSVFQKLLLKEPSKDELDFWSKQFESANSMESFLELFLSEQQVYFEKVLSLNRSAKERKEISGVKTDQVYEQYLNRLPNPVEKRFWVSKLSTKSPIFDIHRTILLSEEFWVNAMRNGYERNSGFKFNN</sequence>
<evidence type="ECO:0000313" key="5">
    <source>
        <dbReference type="EMBL" id="MBA5629201.1"/>
    </source>
</evidence>
<dbReference type="Pfam" id="PF07745">
    <property type="entry name" value="Glyco_hydro_53"/>
    <property type="match status" value="1"/>
</dbReference>
<name>A0A838ZHQ1_9FLAO</name>
<evidence type="ECO:0000256" key="3">
    <source>
        <dbReference type="ARBA" id="ARBA00023295"/>
    </source>
</evidence>
<evidence type="ECO:0000256" key="1">
    <source>
        <dbReference type="ARBA" id="ARBA00010687"/>
    </source>
</evidence>
<dbReference type="SUPFAM" id="SSF51445">
    <property type="entry name" value="(Trans)glycosidases"/>
    <property type="match status" value="1"/>
</dbReference>
<organism evidence="5 6">
    <name type="scientific">Moheibacter lacus</name>
    <dbReference type="NCBI Taxonomy" id="2745851"/>
    <lineage>
        <taxon>Bacteria</taxon>
        <taxon>Pseudomonadati</taxon>
        <taxon>Bacteroidota</taxon>
        <taxon>Flavobacteriia</taxon>
        <taxon>Flavobacteriales</taxon>
        <taxon>Weeksellaceae</taxon>
        <taxon>Moheibacter</taxon>
    </lineage>
</organism>
<gene>
    <name evidence="5" type="ORF">HU137_05380</name>
</gene>
<dbReference type="Gene3D" id="3.20.20.80">
    <property type="entry name" value="Glycosidases"/>
    <property type="match status" value="1"/>
</dbReference>
<dbReference type="RefSeq" id="WP_182042765.1">
    <property type="nucleotide sequence ID" value="NZ_JACDZE010000001.1"/>
</dbReference>
<accession>A0A838ZHQ1</accession>